<dbReference type="Proteomes" id="UP000194236">
    <property type="component" value="Unassembled WGS sequence"/>
</dbReference>
<organism evidence="2 3">
    <name type="scientific">Euroglyphus maynei</name>
    <name type="common">Mayne's house dust mite</name>
    <dbReference type="NCBI Taxonomy" id="6958"/>
    <lineage>
        <taxon>Eukaryota</taxon>
        <taxon>Metazoa</taxon>
        <taxon>Ecdysozoa</taxon>
        <taxon>Arthropoda</taxon>
        <taxon>Chelicerata</taxon>
        <taxon>Arachnida</taxon>
        <taxon>Acari</taxon>
        <taxon>Acariformes</taxon>
        <taxon>Sarcoptiformes</taxon>
        <taxon>Astigmata</taxon>
        <taxon>Psoroptidia</taxon>
        <taxon>Analgoidea</taxon>
        <taxon>Pyroglyphidae</taxon>
        <taxon>Pyroglyphinae</taxon>
        <taxon>Euroglyphus</taxon>
    </lineage>
</organism>
<gene>
    <name evidence="2" type="ORF">BLA29_000321</name>
</gene>
<dbReference type="PANTHER" id="PTHR12756:SF11">
    <property type="entry name" value="CYTOSOLIC CARBOXYPEPTIDASE 1"/>
    <property type="match status" value="1"/>
</dbReference>
<comment type="cofactor">
    <cofactor evidence="1">
        <name>Zn(2+)</name>
        <dbReference type="ChEBI" id="CHEBI:29105"/>
    </cofactor>
</comment>
<dbReference type="SUPFAM" id="SSF53187">
    <property type="entry name" value="Zn-dependent exopeptidases"/>
    <property type="match status" value="1"/>
</dbReference>
<proteinExistence type="predicted"/>
<comment type="caution">
    <text evidence="2">The sequence shown here is derived from an EMBL/GenBank/DDBJ whole genome shotgun (WGS) entry which is preliminary data.</text>
</comment>
<dbReference type="AlphaFoldDB" id="A0A1Y3B8Z2"/>
<dbReference type="Gene3D" id="3.40.630.10">
    <property type="entry name" value="Zn peptidases"/>
    <property type="match status" value="1"/>
</dbReference>
<dbReference type="PANTHER" id="PTHR12756">
    <property type="entry name" value="CYTOSOLIC CARBOXYPEPTIDASE"/>
    <property type="match status" value="1"/>
</dbReference>
<name>A0A1Y3B8Z2_EURMA</name>
<evidence type="ECO:0000313" key="2">
    <source>
        <dbReference type="EMBL" id="OTF76378.1"/>
    </source>
</evidence>
<evidence type="ECO:0000313" key="3">
    <source>
        <dbReference type="Proteomes" id="UP000194236"/>
    </source>
</evidence>
<dbReference type="OrthoDB" id="10253041at2759"/>
<sequence>MLLQCLHTYSNGRNPVAFLDIHGHSRRHNIFSYSCFPLLSWKKSDQQNYSKKYLQKHMCCCANSTLCQLDNRLESIKNEMGESNHLVYQHLAVPPFLTIPLLLQYQQSPAFDLDYCSFAMQKDREQTARLVAYRQYGIALTYTIECSASGCNRGPYAGQHLSTIQMEEMGQFLAKSFNFIQFIYCSQQQHFPLIQLPACQESFDQHDDENKGKISVW</sequence>
<protein>
    <submittedName>
        <fullName evidence="2">Uncharacterized protein</fullName>
    </submittedName>
</protein>
<dbReference type="EMBL" id="MUJZ01037774">
    <property type="protein sequence ID" value="OTF76378.1"/>
    <property type="molecule type" value="Genomic_DNA"/>
</dbReference>
<reference evidence="2 3" key="1">
    <citation type="submission" date="2017-03" db="EMBL/GenBank/DDBJ databases">
        <title>Genome Survey of Euroglyphus maynei.</title>
        <authorList>
            <person name="Arlian L.G."/>
            <person name="Morgan M.S."/>
            <person name="Rider S.D."/>
        </authorList>
    </citation>
    <scope>NUCLEOTIDE SEQUENCE [LARGE SCALE GENOMIC DNA]</scope>
    <source>
        <strain evidence="2">Arlian Lab</strain>
        <tissue evidence="2">Whole body</tissue>
    </source>
</reference>
<accession>A0A1Y3B8Z2</accession>
<keyword evidence="3" id="KW-1185">Reference proteome</keyword>
<dbReference type="InterPro" id="IPR050821">
    <property type="entry name" value="Cytosolic_carboxypeptidase"/>
</dbReference>
<evidence type="ECO:0000256" key="1">
    <source>
        <dbReference type="ARBA" id="ARBA00001947"/>
    </source>
</evidence>